<dbReference type="InterPro" id="IPR001533">
    <property type="entry name" value="Pterin_deHydtase"/>
</dbReference>
<evidence type="ECO:0000256" key="1">
    <source>
        <dbReference type="ARBA" id="ARBA00001554"/>
    </source>
</evidence>
<reference evidence="5 6" key="1">
    <citation type="submission" date="2020-05" db="EMBL/GenBank/DDBJ databases">
        <title>Gimesia benthica sp. nov., a novel planctomycete isolated from a deep-sea water sample of the Northwest Indian Ocean.</title>
        <authorList>
            <person name="Wang J."/>
            <person name="Ruan C."/>
            <person name="Song L."/>
            <person name="Zhu Y."/>
            <person name="Li A."/>
            <person name="Zheng X."/>
            <person name="Wang L."/>
            <person name="Lu Z."/>
            <person name="Huang Y."/>
            <person name="Du W."/>
            <person name="Zhou Y."/>
            <person name="Huang L."/>
            <person name="Dai X."/>
        </authorList>
    </citation>
    <scope>NUCLEOTIDE SEQUENCE [LARGE SCALE GENOMIC DNA]</scope>
    <source>
        <strain evidence="5 6">YYQ-30</strain>
    </source>
</reference>
<name>A0A849L6D4_9RHOB</name>
<evidence type="ECO:0000313" key="6">
    <source>
        <dbReference type="Proteomes" id="UP000572377"/>
    </source>
</evidence>
<dbReference type="GO" id="GO:0008124">
    <property type="term" value="F:4-alpha-hydroxytetrahydrobiopterin dehydratase activity"/>
    <property type="evidence" value="ECO:0007669"/>
    <property type="project" value="UniProtKB-UniRule"/>
</dbReference>
<dbReference type="EMBL" id="JABFBC010000002">
    <property type="protein sequence ID" value="NNU81647.1"/>
    <property type="molecule type" value="Genomic_DNA"/>
</dbReference>
<dbReference type="Gene3D" id="3.30.1360.20">
    <property type="entry name" value="Transcriptional coactivator/pterin dehydratase"/>
    <property type="match status" value="1"/>
</dbReference>
<sequence>MAEKLTGDARDTALAPLLETGWSLDAERDALVKEFRFADFPTAFGWMAALAAVAEKMNHHPEWRNVYNRVQVVLTTHDAGGLTALDARLAAEMDARAGD</sequence>
<dbReference type="PANTHER" id="PTHR12599">
    <property type="entry name" value="PTERIN-4-ALPHA-CARBINOLAMINE DEHYDRATASE"/>
    <property type="match status" value="1"/>
</dbReference>
<proteinExistence type="inferred from homology"/>
<dbReference type="HAMAP" id="MF_00434">
    <property type="entry name" value="Pterin_4_alpha"/>
    <property type="match status" value="1"/>
</dbReference>
<dbReference type="InterPro" id="IPR036428">
    <property type="entry name" value="PCD_sf"/>
</dbReference>
<dbReference type="Pfam" id="PF01329">
    <property type="entry name" value="Pterin_4a"/>
    <property type="match status" value="1"/>
</dbReference>
<comment type="catalytic activity">
    <reaction evidence="1 4">
        <text>(4aS,6R)-4a-hydroxy-L-erythro-5,6,7,8-tetrahydrobiopterin = (6R)-L-erythro-6,7-dihydrobiopterin + H2O</text>
        <dbReference type="Rhea" id="RHEA:11920"/>
        <dbReference type="ChEBI" id="CHEBI:15377"/>
        <dbReference type="ChEBI" id="CHEBI:15642"/>
        <dbReference type="ChEBI" id="CHEBI:43120"/>
        <dbReference type="EC" id="4.2.1.96"/>
    </reaction>
</comment>
<keyword evidence="6" id="KW-1185">Reference proteome</keyword>
<dbReference type="Proteomes" id="UP000572377">
    <property type="component" value="Unassembled WGS sequence"/>
</dbReference>
<evidence type="ECO:0000256" key="4">
    <source>
        <dbReference type="HAMAP-Rule" id="MF_00434"/>
    </source>
</evidence>
<accession>A0A849L6D4</accession>
<comment type="caution">
    <text evidence="5">The sequence shown here is derived from an EMBL/GenBank/DDBJ whole genome shotgun (WGS) entry which is preliminary data.</text>
</comment>
<gene>
    <name evidence="5" type="ORF">HMH01_14495</name>
</gene>
<dbReference type="SUPFAM" id="SSF55248">
    <property type="entry name" value="PCD-like"/>
    <property type="match status" value="1"/>
</dbReference>
<comment type="similarity">
    <text evidence="2 4">Belongs to the pterin-4-alpha-carbinolamine dehydratase family.</text>
</comment>
<dbReference type="AlphaFoldDB" id="A0A849L6D4"/>
<dbReference type="GO" id="GO:0006729">
    <property type="term" value="P:tetrahydrobiopterin biosynthetic process"/>
    <property type="evidence" value="ECO:0007669"/>
    <property type="project" value="InterPro"/>
</dbReference>
<dbReference type="RefSeq" id="WP_171326474.1">
    <property type="nucleotide sequence ID" value="NZ_JABFBC010000002.1"/>
</dbReference>
<evidence type="ECO:0000256" key="2">
    <source>
        <dbReference type="ARBA" id="ARBA00006472"/>
    </source>
</evidence>
<organism evidence="5 6">
    <name type="scientific">Halovulum dunhuangense</name>
    <dbReference type="NCBI Taxonomy" id="1505036"/>
    <lineage>
        <taxon>Bacteria</taxon>
        <taxon>Pseudomonadati</taxon>
        <taxon>Pseudomonadota</taxon>
        <taxon>Alphaproteobacteria</taxon>
        <taxon>Rhodobacterales</taxon>
        <taxon>Paracoccaceae</taxon>
        <taxon>Halovulum</taxon>
    </lineage>
</organism>
<dbReference type="PANTHER" id="PTHR12599:SF0">
    <property type="entry name" value="PTERIN-4-ALPHA-CARBINOLAMINE DEHYDRATASE"/>
    <property type="match status" value="1"/>
</dbReference>
<protein>
    <recommendedName>
        <fullName evidence="4">Putative pterin-4-alpha-carbinolamine dehydratase</fullName>
        <shortName evidence="4">PHS</shortName>
        <ecNumber evidence="4">4.2.1.96</ecNumber>
    </recommendedName>
    <alternativeName>
        <fullName evidence="4">4-alpha-hydroxy-tetrahydropterin dehydratase</fullName>
    </alternativeName>
    <alternativeName>
        <fullName evidence="4">Pterin carbinolamine dehydratase</fullName>
        <shortName evidence="4">PCD</shortName>
    </alternativeName>
</protein>
<evidence type="ECO:0000313" key="5">
    <source>
        <dbReference type="EMBL" id="NNU81647.1"/>
    </source>
</evidence>
<dbReference type="NCBIfam" id="NF002018">
    <property type="entry name" value="PRK00823.1-3"/>
    <property type="match status" value="1"/>
</dbReference>
<dbReference type="CDD" id="cd00914">
    <property type="entry name" value="PCD_DCoH_subfamily_b"/>
    <property type="match status" value="1"/>
</dbReference>
<dbReference type="EC" id="4.2.1.96" evidence="4"/>
<keyword evidence="3 4" id="KW-0456">Lyase</keyword>
<evidence type="ECO:0000256" key="3">
    <source>
        <dbReference type="ARBA" id="ARBA00023239"/>
    </source>
</evidence>